<evidence type="ECO:0000313" key="1">
    <source>
        <dbReference type="EMBL" id="MBF8189632.1"/>
    </source>
</evidence>
<dbReference type="AlphaFoldDB" id="A0A931AIA3"/>
<keyword evidence="2" id="KW-1185">Reference proteome</keyword>
<sequence length="168" mass="18279">MRVELWHLAAGHDEVLFTEDGARRLRACAGIVDVLPDVPALRECWGRDVAHCPYCHGWEIREKRIGALATGAMSMHQALLFRQRTDRLTLLLHTEPSPSTEQAEGLAARGILTNRALNVPGRANAGAIAAAAGAINTDLIAQETAEAVSTFRSKWHSHRGWAASSSPR</sequence>
<dbReference type="Proteomes" id="UP000605361">
    <property type="component" value="Unassembled WGS sequence"/>
</dbReference>
<dbReference type="EMBL" id="JADOGI010000097">
    <property type="protein sequence ID" value="MBF8189632.1"/>
    <property type="molecule type" value="Genomic_DNA"/>
</dbReference>
<comment type="caution">
    <text evidence="1">The sequence shown here is derived from an EMBL/GenBank/DDBJ whole genome shotgun (WGS) entry which is preliminary data.</text>
</comment>
<reference evidence="1" key="1">
    <citation type="submission" date="2020-11" db="EMBL/GenBank/DDBJ databases">
        <title>Whole-genome analyses of Nonomuraea sp. K274.</title>
        <authorList>
            <person name="Veyisoglu A."/>
        </authorList>
    </citation>
    <scope>NUCLEOTIDE SEQUENCE</scope>
    <source>
        <strain evidence="1">K274</strain>
    </source>
</reference>
<dbReference type="InterPro" id="IPR036188">
    <property type="entry name" value="FAD/NAD-bd_sf"/>
</dbReference>
<dbReference type="Gene3D" id="3.50.50.60">
    <property type="entry name" value="FAD/NAD(P)-binding domain"/>
    <property type="match status" value="1"/>
</dbReference>
<name>A0A931AIA3_9ACTN</name>
<proteinExistence type="predicted"/>
<accession>A0A931AIA3</accession>
<protein>
    <submittedName>
        <fullName evidence="1">NAD(P)/FAD-dependent oxidoreductase</fullName>
    </submittedName>
</protein>
<dbReference type="RefSeq" id="WP_195898566.1">
    <property type="nucleotide sequence ID" value="NZ_JADOGI010000097.1"/>
</dbReference>
<evidence type="ECO:0000313" key="2">
    <source>
        <dbReference type="Proteomes" id="UP000605361"/>
    </source>
</evidence>
<organism evidence="1 2">
    <name type="scientific">Nonomuraea cypriaca</name>
    <dbReference type="NCBI Taxonomy" id="1187855"/>
    <lineage>
        <taxon>Bacteria</taxon>
        <taxon>Bacillati</taxon>
        <taxon>Actinomycetota</taxon>
        <taxon>Actinomycetes</taxon>
        <taxon>Streptosporangiales</taxon>
        <taxon>Streptosporangiaceae</taxon>
        <taxon>Nonomuraea</taxon>
    </lineage>
</organism>
<gene>
    <name evidence="1" type="ORF">ITP53_28630</name>
</gene>